<evidence type="ECO:0000313" key="15">
    <source>
        <dbReference type="Proteomes" id="UP000198619"/>
    </source>
</evidence>
<keyword evidence="6" id="KW-0238">DNA-binding</keyword>
<evidence type="ECO:0000313" key="14">
    <source>
        <dbReference type="EMBL" id="SFA92654.1"/>
    </source>
</evidence>
<dbReference type="InterPro" id="IPR013986">
    <property type="entry name" value="DExx_box_DNA_helicase_dom_sf"/>
</dbReference>
<evidence type="ECO:0000256" key="5">
    <source>
        <dbReference type="ARBA" id="ARBA00022840"/>
    </source>
</evidence>
<dbReference type="Proteomes" id="UP000198619">
    <property type="component" value="Unassembled WGS sequence"/>
</dbReference>
<dbReference type="InterPro" id="IPR014016">
    <property type="entry name" value="UvrD-like_ATP-bd"/>
</dbReference>
<dbReference type="STRING" id="84698.SAMN04488528_100692"/>
<proteinExistence type="inferred from homology"/>
<name>A0A1I0WVR3_9CLOT</name>
<dbReference type="PROSITE" id="PS51198">
    <property type="entry name" value="UVRD_HELICASE_ATP_BIND"/>
    <property type="match status" value="1"/>
</dbReference>
<evidence type="ECO:0000256" key="9">
    <source>
        <dbReference type="ARBA" id="ARBA00034808"/>
    </source>
</evidence>
<comment type="similarity">
    <text evidence="1">Belongs to the helicase family. UvrD subfamily.</text>
</comment>
<dbReference type="PANTHER" id="PTHR11070:SF2">
    <property type="entry name" value="ATP-DEPENDENT DNA HELICASE SRS2"/>
    <property type="match status" value="1"/>
</dbReference>
<keyword evidence="5 11" id="KW-0067">ATP-binding</keyword>
<organism evidence="14 15">
    <name type="scientific">Clostridium frigidicarnis</name>
    <dbReference type="NCBI Taxonomy" id="84698"/>
    <lineage>
        <taxon>Bacteria</taxon>
        <taxon>Bacillati</taxon>
        <taxon>Bacillota</taxon>
        <taxon>Clostridia</taxon>
        <taxon>Eubacteriales</taxon>
        <taxon>Clostridiaceae</taxon>
        <taxon>Clostridium</taxon>
    </lineage>
</organism>
<evidence type="ECO:0000256" key="4">
    <source>
        <dbReference type="ARBA" id="ARBA00022806"/>
    </source>
</evidence>
<reference evidence="14 15" key="1">
    <citation type="submission" date="2016-10" db="EMBL/GenBank/DDBJ databases">
        <authorList>
            <person name="de Groot N.N."/>
        </authorList>
    </citation>
    <scope>NUCLEOTIDE SEQUENCE [LARGE SCALE GENOMIC DNA]</scope>
    <source>
        <strain evidence="14 15">DSM 12271</strain>
    </source>
</reference>
<evidence type="ECO:0000256" key="6">
    <source>
        <dbReference type="ARBA" id="ARBA00023125"/>
    </source>
</evidence>
<protein>
    <recommendedName>
        <fullName evidence="9">DNA 3'-5' helicase</fullName>
        <ecNumber evidence="9">5.6.2.4</ecNumber>
    </recommendedName>
</protein>
<dbReference type="GO" id="GO:0033202">
    <property type="term" value="C:DNA helicase complex"/>
    <property type="evidence" value="ECO:0007669"/>
    <property type="project" value="TreeGrafter"/>
</dbReference>
<dbReference type="GO" id="GO:0003677">
    <property type="term" value="F:DNA binding"/>
    <property type="evidence" value="ECO:0007669"/>
    <property type="project" value="UniProtKB-KW"/>
</dbReference>
<evidence type="ECO:0000256" key="7">
    <source>
        <dbReference type="ARBA" id="ARBA00023235"/>
    </source>
</evidence>
<accession>A0A1I0WVR3</accession>
<comment type="catalytic activity">
    <reaction evidence="8">
        <text>Couples ATP hydrolysis with the unwinding of duplex DNA by translocating in the 3'-5' direction.</text>
        <dbReference type="EC" id="5.6.2.4"/>
    </reaction>
</comment>
<dbReference type="OrthoDB" id="9810135at2"/>
<comment type="catalytic activity">
    <reaction evidence="10">
        <text>ATP + H2O = ADP + phosphate + H(+)</text>
        <dbReference type="Rhea" id="RHEA:13065"/>
        <dbReference type="ChEBI" id="CHEBI:15377"/>
        <dbReference type="ChEBI" id="CHEBI:15378"/>
        <dbReference type="ChEBI" id="CHEBI:30616"/>
        <dbReference type="ChEBI" id="CHEBI:43474"/>
        <dbReference type="ChEBI" id="CHEBI:456216"/>
        <dbReference type="EC" id="5.6.2.4"/>
    </reaction>
</comment>
<dbReference type="Pfam" id="PF13361">
    <property type="entry name" value="UvrD_C"/>
    <property type="match status" value="1"/>
</dbReference>
<evidence type="ECO:0000256" key="2">
    <source>
        <dbReference type="ARBA" id="ARBA00022741"/>
    </source>
</evidence>
<dbReference type="Pfam" id="PF00580">
    <property type="entry name" value="UvrD-helicase"/>
    <property type="match status" value="1"/>
</dbReference>
<dbReference type="GO" id="GO:0005829">
    <property type="term" value="C:cytosol"/>
    <property type="evidence" value="ECO:0007669"/>
    <property type="project" value="TreeGrafter"/>
</dbReference>
<dbReference type="InterPro" id="IPR000212">
    <property type="entry name" value="DNA_helicase_UvrD/REP"/>
</dbReference>
<dbReference type="Gene3D" id="1.10.486.10">
    <property type="entry name" value="PCRA, domain 4"/>
    <property type="match status" value="1"/>
</dbReference>
<keyword evidence="2 11" id="KW-0547">Nucleotide-binding</keyword>
<keyword evidence="3 11" id="KW-0378">Hydrolase</keyword>
<dbReference type="EMBL" id="FOKI01000006">
    <property type="protein sequence ID" value="SFA92654.1"/>
    <property type="molecule type" value="Genomic_DNA"/>
</dbReference>
<dbReference type="GO" id="GO:0000725">
    <property type="term" value="P:recombinational repair"/>
    <property type="evidence" value="ECO:0007669"/>
    <property type="project" value="TreeGrafter"/>
</dbReference>
<evidence type="ECO:0000259" key="12">
    <source>
        <dbReference type="PROSITE" id="PS51198"/>
    </source>
</evidence>
<dbReference type="PROSITE" id="PS51217">
    <property type="entry name" value="UVRD_HELICASE_CTER"/>
    <property type="match status" value="1"/>
</dbReference>
<feature type="domain" description="UvrD-like helicase C-terminal" evidence="13">
    <location>
        <begin position="270"/>
        <end position="538"/>
    </location>
</feature>
<evidence type="ECO:0000256" key="11">
    <source>
        <dbReference type="PROSITE-ProRule" id="PRU00560"/>
    </source>
</evidence>
<gene>
    <name evidence="14" type="ORF">SAMN04488528_100692</name>
</gene>
<dbReference type="GO" id="GO:0005524">
    <property type="term" value="F:ATP binding"/>
    <property type="evidence" value="ECO:0007669"/>
    <property type="project" value="UniProtKB-UniRule"/>
</dbReference>
<evidence type="ECO:0000256" key="8">
    <source>
        <dbReference type="ARBA" id="ARBA00034617"/>
    </source>
</evidence>
<dbReference type="InterPro" id="IPR014017">
    <property type="entry name" value="DNA_helicase_UvrD-like_C"/>
</dbReference>
<dbReference type="CDD" id="cd17932">
    <property type="entry name" value="DEXQc_UvrD"/>
    <property type="match status" value="1"/>
</dbReference>
<evidence type="ECO:0000256" key="3">
    <source>
        <dbReference type="ARBA" id="ARBA00022801"/>
    </source>
</evidence>
<dbReference type="Gene3D" id="3.40.50.300">
    <property type="entry name" value="P-loop containing nucleotide triphosphate hydrolases"/>
    <property type="match status" value="2"/>
</dbReference>
<feature type="binding site" evidence="11">
    <location>
        <begin position="22"/>
        <end position="29"/>
    </location>
    <ligand>
        <name>ATP</name>
        <dbReference type="ChEBI" id="CHEBI:30616"/>
    </ligand>
</feature>
<dbReference type="GO" id="GO:0043138">
    <property type="term" value="F:3'-5' DNA helicase activity"/>
    <property type="evidence" value="ECO:0007669"/>
    <property type="project" value="UniProtKB-EC"/>
</dbReference>
<dbReference type="GO" id="GO:0016887">
    <property type="term" value="F:ATP hydrolysis activity"/>
    <property type="evidence" value="ECO:0007669"/>
    <property type="project" value="RHEA"/>
</dbReference>
<sequence length="667" mass="78543">MSLDRYQVEAVNSKYKNTLVVAAPGSGKTTVIINRVKYLIEENRVKPRNIIVITFTKAAAINMKERYKRLYGEEESPFFGTFHGLCYKILSRYYGQINIINSNDTFRIVSRTLSQFADYIGDEKIKEAINNISLYKCSFLAMEEFKSSIDKEVFEKCYNNYEEYKTSKGLFDFDDLQIEVKNIFEKNIELLNSYKRLFKHILVDEFQDCDLIQIKLLQMLNETSNTFAVGDEDQCIYTFRGSKPECMMDFNKYFENGEKIYLHLNYRSKKNIVNTSEKLIKNNKLRNEKEIKPFNEEEGIIKKIIPFDENLQCNEIADKIKDDKNLNGVYYKNHAVLYRTNLESRSLIDSFIRKKIPFFLLDKEYNFFHHFICRDLIAYLSLSVNEGDKDSFVRIINKPFRYISKSTLEKIKNHSIDESAFNIIERYQDMKSFQLNNLDRVRKDINYLNKISLSGTVDLILNDLGYMDYLKEYASKFKSSIDEFEEIINEFRSSLEGFKSIITFLVHVQNVEEEMAKGSRNKPNEDRVILSTIHGVKGMEFKNVHIINCCNEYIPHKRSIENSENLEEERRLFYVGVTRAIDNLYVYAPKRIKGDILNISPFVTECSIEEKIDYCGYEENEEVMHRAYGKGIIKEIKENIIKISFDDVERTFNFTVLINNKLINRIN</sequence>
<keyword evidence="15" id="KW-1185">Reference proteome</keyword>
<evidence type="ECO:0000256" key="10">
    <source>
        <dbReference type="ARBA" id="ARBA00048988"/>
    </source>
</evidence>
<evidence type="ECO:0000259" key="13">
    <source>
        <dbReference type="PROSITE" id="PS51217"/>
    </source>
</evidence>
<dbReference type="InterPro" id="IPR027417">
    <property type="entry name" value="P-loop_NTPase"/>
</dbReference>
<dbReference type="RefSeq" id="WP_090039500.1">
    <property type="nucleotide sequence ID" value="NZ_FOKI01000006.1"/>
</dbReference>
<keyword evidence="7" id="KW-0413">Isomerase</keyword>
<evidence type="ECO:0000256" key="1">
    <source>
        <dbReference type="ARBA" id="ARBA00009922"/>
    </source>
</evidence>
<keyword evidence="4 11" id="KW-0347">Helicase</keyword>
<feature type="domain" description="UvrD-like helicase ATP-binding" evidence="12">
    <location>
        <begin position="1"/>
        <end position="269"/>
    </location>
</feature>
<dbReference type="PANTHER" id="PTHR11070">
    <property type="entry name" value="UVRD / RECB / PCRA DNA HELICASE FAMILY MEMBER"/>
    <property type="match status" value="1"/>
</dbReference>
<dbReference type="AlphaFoldDB" id="A0A1I0WVR3"/>
<dbReference type="Gene3D" id="1.10.10.160">
    <property type="match status" value="1"/>
</dbReference>
<dbReference type="EC" id="5.6.2.4" evidence="9"/>
<dbReference type="SUPFAM" id="SSF52540">
    <property type="entry name" value="P-loop containing nucleoside triphosphate hydrolases"/>
    <property type="match status" value="1"/>
</dbReference>